<dbReference type="AlphaFoldDB" id="A0AAW0IH36"/>
<evidence type="ECO:0000313" key="1">
    <source>
        <dbReference type="EMBL" id="KAK7813594.1"/>
    </source>
</evidence>
<protein>
    <submittedName>
        <fullName evidence="1">Uncharacterized protein</fullName>
    </submittedName>
</protein>
<keyword evidence="2" id="KW-1185">Reference proteome</keyword>
<sequence length="79" mass="8698">MAQFHVPQPDFTHCVAVDNSELLLPTPKSLGDKLLQAVFQILQPALVSTIRLTEERAGTKIKKPQLSLVDCLLPLGNHL</sequence>
<accession>A0AAW0IH36</accession>
<name>A0AAW0IH36_MYOGA</name>
<proteinExistence type="predicted"/>
<comment type="caution">
    <text evidence="1">The sequence shown here is derived from an EMBL/GenBank/DDBJ whole genome shotgun (WGS) entry which is preliminary data.</text>
</comment>
<dbReference type="Proteomes" id="UP001488838">
    <property type="component" value="Unassembled WGS sequence"/>
</dbReference>
<reference evidence="1 2" key="1">
    <citation type="journal article" date="2023" name="bioRxiv">
        <title>Conserved and derived expression patterns and positive selection on dental genes reveal complex evolutionary context of ever-growing rodent molars.</title>
        <authorList>
            <person name="Calamari Z.T."/>
            <person name="Song A."/>
            <person name="Cohen E."/>
            <person name="Akter M."/>
            <person name="Roy R.D."/>
            <person name="Hallikas O."/>
            <person name="Christensen M.M."/>
            <person name="Li P."/>
            <person name="Marangoni P."/>
            <person name="Jernvall J."/>
            <person name="Klein O.D."/>
        </authorList>
    </citation>
    <scope>NUCLEOTIDE SEQUENCE [LARGE SCALE GENOMIC DNA]</scope>
    <source>
        <strain evidence="1">V071</strain>
    </source>
</reference>
<gene>
    <name evidence="1" type="ORF">U0070_000644</name>
</gene>
<organism evidence="1 2">
    <name type="scientific">Myodes glareolus</name>
    <name type="common">Bank vole</name>
    <name type="synonym">Clethrionomys glareolus</name>
    <dbReference type="NCBI Taxonomy" id="447135"/>
    <lineage>
        <taxon>Eukaryota</taxon>
        <taxon>Metazoa</taxon>
        <taxon>Chordata</taxon>
        <taxon>Craniata</taxon>
        <taxon>Vertebrata</taxon>
        <taxon>Euteleostomi</taxon>
        <taxon>Mammalia</taxon>
        <taxon>Eutheria</taxon>
        <taxon>Euarchontoglires</taxon>
        <taxon>Glires</taxon>
        <taxon>Rodentia</taxon>
        <taxon>Myomorpha</taxon>
        <taxon>Muroidea</taxon>
        <taxon>Cricetidae</taxon>
        <taxon>Arvicolinae</taxon>
        <taxon>Myodes</taxon>
    </lineage>
</organism>
<dbReference type="EMBL" id="JBBHLL010000133">
    <property type="protein sequence ID" value="KAK7813594.1"/>
    <property type="molecule type" value="Genomic_DNA"/>
</dbReference>
<evidence type="ECO:0000313" key="2">
    <source>
        <dbReference type="Proteomes" id="UP001488838"/>
    </source>
</evidence>